<gene>
    <name evidence="10" type="ORF">AMON00008_LOCUS6608</name>
</gene>
<reference evidence="10" key="1">
    <citation type="submission" date="2021-01" db="EMBL/GenBank/DDBJ databases">
        <authorList>
            <person name="Corre E."/>
            <person name="Pelletier E."/>
            <person name="Niang G."/>
            <person name="Scheremetjew M."/>
            <person name="Finn R."/>
            <person name="Kale V."/>
            <person name="Holt S."/>
            <person name="Cochrane G."/>
            <person name="Meng A."/>
            <person name="Brown T."/>
            <person name="Cohen L."/>
        </authorList>
    </citation>
    <scope>NUCLEOTIDE SEQUENCE</scope>
    <source>
        <strain evidence="10">CCMP3105</strain>
    </source>
</reference>
<evidence type="ECO:0000259" key="9">
    <source>
        <dbReference type="Pfam" id="PF09430"/>
    </source>
</evidence>
<evidence type="ECO:0000256" key="5">
    <source>
        <dbReference type="ARBA" id="ARBA00022989"/>
    </source>
</evidence>
<comment type="subcellular location">
    <subcellularLocation>
        <location evidence="1">Membrane</location>
        <topology evidence="1">Single-pass membrane protein</topology>
    </subcellularLocation>
</comment>
<dbReference type="InterPro" id="IPR013784">
    <property type="entry name" value="Carb-bd-like_fold"/>
</dbReference>
<accession>A0A7S4UBF5</accession>
<feature type="chain" id="PRO_5030874296" description="ER membrane protein complex subunit 7 beta-sandwich domain-containing protein" evidence="8">
    <location>
        <begin position="28"/>
        <end position="202"/>
    </location>
</feature>
<dbReference type="GO" id="GO:0030246">
    <property type="term" value="F:carbohydrate binding"/>
    <property type="evidence" value="ECO:0007669"/>
    <property type="project" value="InterPro"/>
</dbReference>
<dbReference type="AlphaFoldDB" id="A0A7S4UBF5"/>
<evidence type="ECO:0000256" key="8">
    <source>
        <dbReference type="SAM" id="SignalP"/>
    </source>
</evidence>
<keyword evidence="5" id="KW-1133">Transmembrane helix</keyword>
<proteinExistence type="inferred from homology"/>
<evidence type="ECO:0000256" key="3">
    <source>
        <dbReference type="ARBA" id="ARBA00022692"/>
    </source>
</evidence>
<feature type="region of interest" description="Disordered" evidence="7">
    <location>
        <begin position="183"/>
        <end position="202"/>
    </location>
</feature>
<dbReference type="Pfam" id="PF09430">
    <property type="entry name" value="EMC7_beta-sandw"/>
    <property type="match status" value="1"/>
</dbReference>
<evidence type="ECO:0000256" key="4">
    <source>
        <dbReference type="ARBA" id="ARBA00022729"/>
    </source>
</evidence>
<keyword evidence="3" id="KW-0812">Transmembrane</keyword>
<dbReference type="InterPro" id="IPR039163">
    <property type="entry name" value="EMC7"/>
</dbReference>
<evidence type="ECO:0000256" key="1">
    <source>
        <dbReference type="ARBA" id="ARBA00004167"/>
    </source>
</evidence>
<keyword evidence="4 8" id="KW-0732">Signal</keyword>
<dbReference type="PANTHER" id="PTHR13605">
    <property type="entry name" value="ER MEMBRANE PROTEIN COMPLEX SUBUNIT 7"/>
    <property type="match status" value="1"/>
</dbReference>
<keyword evidence="6" id="KW-0472">Membrane</keyword>
<evidence type="ECO:0000256" key="2">
    <source>
        <dbReference type="ARBA" id="ARBA00008880"/>
    </source>
</evidence>
<name>A0A7S4UBF5_9DINO</name>
<comment type="similarity">
    <text evidence="2">Belongs to the EMC7 family.</text>
</comment>
<protein>
    <recommendedName>
        <fullName evidence="9">ER membrane protein complex subunit 7 beta-sandwich domain-containing protein</fullName>
    </recommendedName>
</protein>
<organism evidence="10">
    <name type="scientific">Alexandrium monilatum</name>
    <dbReference type="NCBI Taxonomy" id="311494"/>
    <lineage>
        <taxon>Eukaryota</taxon>
        <taxon>Sar</taxon>
        <taxon>Alveolata</taxon>
        <taxon>Dinophyceae</taxon>
        <taxon>Gonyaulacales</taxon>
        <taxon>Pyrocystaceae</taxon>
        <taxon>Alexandrium</taxon>
    </lineage>
</organism>
<feature type="domain" description="ER membrane protein complex subunit 7 beta-sandwich" evidence="9">
    <location>
        <begin position="54"/>
        <end position="161"/>
    </location>
</feature>
<dbReference type="InterPro" id="IPR019008">
    <property type="entry name" value="Beta_sandwich_EMC7"/>
</dbReference>
<dbReference type="EMBL" id="HBNR01010102">
    <property type="protein sequence ID" value="CAE4566989.1"/>
    <property type="molecule type" value="Transcribed_RNA"/>
</dbReference>
<dbReference type="PANTHER" id="PTHR13605:SF4">
    <property type="entry name" value="ER MEMBRANE PROTEIN COMPLEX SUBUNIT 7"/>
    <property type="match status" value="1"/>
</dbReference>
<dbReference type="GO" id="GO:0072546">
    <property type="term" value="C:EMC complex"/>
    <property type="evidence" value="ECO:0007669"/>
    <property type="project" value="TreeGrafter"/>
</dbReference>
<dbReference type="SUPFAM" id="SSF49452">
    <property type="entry name" value="Starch-binding domain-like"/>
    <property type="match status" value="1"/>
</dbReference>
<sequence length="202" mass="22184">MLVPGVTAGRLHLRAFLCCLLAAAARAEEKVGQIRGRVSIPQKFAHDLPPGQGIASMRVILDGGMQSALPTADGYFLIGNVAAGPHLLQVVHPKLLFDPVRVEAQEGTTMKMSAYLADFEHGRGAKLKYPLGLAPSGAYSYLEKREEFNILSVFKSPMALISLFSFGAMLLLPKLQPMIEEEKNRQRLEQEAKREADGNERR</sequence>
<evidence type="ECO:0000313" key="10">
    <source>
        <dbReference type="EMBL" id="CAE4566989.1"/>
    </source>
</evidence>
<evidence type="ECO:0000256" key="7">
    <source>
        <dbReference type="SAM" id="MobiDB-lite"/>
    </source>
</evidence>
<evidence type="ECO:0000256" key="6">
    <source>
        <dbReference type="ARBA" id="ARBA00023136"/>
    </source>
</evidence>
<feature type="signal peptide" evidence="8">
    <location>
        <begin position="1"/>
        <end position="27"/>
    </location>
</feature>